<proteinExistence type="predicted"/>
<dbReference type="RefSeq" id="WP_369260512.1">
    <property type="nucleotide sequence ID" value="NZ_CP163440.1"/>
</dbReference>
<protein>
    <submittedName>
        <fullName evidence="1">Uncharacterized protein</fullName>
    </submittedName>
</protein>
<gene>
    <name evidence="1" type="ORF">AB5J50_24615</name>
</gene>
<name>A0AB39S8T1_9ACTN</name>
<sequence length="129" mass="13516">MGDGAQARRVYENAVEYLCRNADAVRELIGPALWEAPFAVVRDGDPSTSAWRDAVRALHQAAEGAGIPGGLGLSITMGMSQWPSGPTPRSVGWVCPTGRCGRVDLREGATGPETPACALAGRPMRLVDG</sequence>
<dbReference type="AlphaFoldDB" id="A0AB39S8T1"/>
<organism evidence="1">
    <name type="scientific">Streptomyces sp. R35</name>
    <dbReference type="NCBI Taxonomy" id="3238630"/>
    <lineage>
        <taxon>Bacteria</taxon>
        <taxon>Bacillati</taxon>
        <taxon>Actinomycetota</taxon>
        <taxon>Actinomycetes</taxon>
        <taxon>Kitasatosporales</taxon>
        <taxon>Streptomycetaceae</taxon>
        <taxon>Streptomyces</taxon>
    </lineage>
</organism>
<reference evidence="1" key="1">
    <citation type="submission" date="2024-07" db="EMBL/GenBank/DDBJ databases">
        <authorList>
            <person name="Yu S.T."/>
        </authorList>
    </citation>
    <scope>NUCLEOTIDE SEQUENCE</scope>
    <source>
        <strain evidence="1">R35</strain>
    </source>
</reference>
<dbReference type="EMBL" id="CP163440">
    <property type="protein sequence ID" value="XDQ63744.1"/>
    <property type="molecule type" value="Genomic_DNA"/>
</dbReference>
<accession>A0AB39S8T1</accession>
<evidence type="ECO:0000313" key="1">
    <source>
        <dbReference type="EMBL" id="XDQ63744.1"/>
    </source>
</evidence>